<sequence>MGKLRTEPKVKPLVTDAEYKHYLSILQEAQSCAKEHHVYWDLEDGENPSKIRKGFMYVAEKEDLPVVVRRERGTRSLSFSFKEGEKVVSNRMSAKESRGRIVSALEDAGRPLQKSDIISATSISPSTWNIRIKELIDEGVVSREGDRRDTKYSLIKK</sequence>
<protein>
    <submittedName>
        <fullName evidence="1">Winged helix-turn-helix transcriptional regulator</fullName>
    </submittedName>
</protein>
<dbReference type="Proteomes" id="UP000663929">
    <property type="component" value="Chromosome"/>
</dbReference>
<keyword evidence="2" id="KW-1185">Reference proteome</keyword>
<name>A0A8A4U4T2_SULCO</name>
<dbReference type="AlphaFoldDB" id="A0A8A4U4T2"/>
<accession>A0A8A4U4T2</accession>
<reference evidence="1" key="1">
    <citation type="submission" date="2021-03" db="EMBL/GenBank/DDBJ databases">
        <title>Acanthopleuribacteraceae sp. M133.</title>
        <authorList>
            <person name="Wang G."/>
        </authorList>
    </citation>
    <scope>NUCLEOTIDE SEQUENCE</scope>
    <source>
        <strain evidence="1">M133</strain>
    </source>
</reference>
<gene>
    <name evidence="1" type="ORF">J3U87_14995</name>
</gene>
<evidence type="ECO:0000313" key="2">
    <source>
        <dbReference type="Proteomes" id="UP000663929"/>
    </source>
</evidence>
<dbReference type="SUPFAM" id="SSF46785">
    <property type="entry name" value="Winged helix' DNA-binding domain"/>
    <property type="match status" value="1"/>
</dbReference>
<dbReference type="Gene3D" id="1.10.10.10">
    <property type="entry name" value="Winged helix-like DNA-binding domain superfamily/Winged helix DNA-binding domain"/>
    <property type="match status" value="1"/>
</dbReference>
<dbReference type="InterPro" id="IPR036388">
    <property type="entry name" value="WH-like_DNA-bd_sf"/>
</dbReference>
<proteinExistence type="predicted"/>
<organism evidence="1 2">
    <name type="scientific">Sulfidibacter corallicola</name>
    <dbReference type="NCBI Taxonomy" id="2818388"/>
    <lineage>
        <taxon>Bacteria</taxon>
        <taxon>Pseudomonadati</taxon>
        <taxon>Acidobacteriota</taxon>
        <taxon>Holophagae</taxon>
        <taxon>Acanthopleuribacterales</taxon>
        <taxon>Acanthopleuribacteraceae</taxon>
        <taxon>Sulfidibacter</taxon>
    </lineage>
</organism>
<dbReference type="InterPro" id="IPR036390">
    <property type="entry name" value="WH_DNA-bd_sf"/>
</dbReference>
<dbReference type="Pfam" id="PF13412">
    <property type="entry name" value="HTH_24"/>
    <property type="match status" value="1"/>
</dbReference>
<evidence type="ECO:0000313" key="1">
    <source>
        <dbReference type="EMBL" id="QTD53755.1"/>
    </source>
</evidence>
<dbReference type="RefSeq" id="WP_237383855.1">
    <property type="nucleotide sequence ID" value="NZ_CP071793.1"/>
</dbReference>
<dbReference type="KEGG" id="scor:J3U87_14995"/>
<dbReference type="EMBL" id="CP071793">
    <property type="protein sequence ID" value="QTD53755.1"/>
    <property type="molecule type" value="Genomic_DNA"/>
</dbReference>